<accession>A0A7X2IIT0</accession>
<dbReference type="AlphaFoldDB" id="A0A7X2IIT0"/>
<organism evidence="2 3">
    <name type="scientific">Pseudoduganella rivuli</name>
    <dbReference type="NCBI Taxonomy" id="2666085"/>
    <lineage>
        <taxon>Bacteria</taxon>
        <taxon>Pseudomonadati</taxon>
        <taxon>Pseudomonadota</taxon>
        <taxon>Betaproteobacteria</taxon>
        <taxon>Burkholderiales</taxon>
        <taxon>Oxalobacteraceae</taxon>
        <taxon>Telluria group</taxon>
        <taxon>Pseudoduganella</taxon>
    </lineage>
</organism>
<dbReference type="InterPro" id="IPR043991">
    <property type="entry name" value="Gp3-like"/>
</dbReference>
<evidence type="ECO:0000313" key="3">
    <source>
        <dbReference type="Proteomes" id="UP000446768"/>
    </source>
</evidence>
<comment type="caution">
    <text evidence="2">The sequence shown here is derived from an EMBL/GenBank/DDBJ whole genome shotgun (WGS) entry which is preliminary data.</text>
</comment>
<sequence>MKNGIAVVKDTRAPAATILGRQSARIPTAGKIRSGIKVLTRRAQENARAREIYEAGVAAGQSFDDIERTLAKALPDLQYPMVPKNVPYFTVRSADFPNPATAQAILDLYGEDRGDGVRRLYRFPVIFPADAWQAVMPHQLVTWGANERKYWSEYAPDGKVRLCKCYAPVPIDRTASRPVRIFGGRKTQLRAENNGMCDPENCPEFQARKCNLSGRFLFYIPGVKSSDAFELRTNSMYSMMRAIEKFETLAFMRGGRISGFLDEKRTPFYITKVEREIPHVGDDGRTVRSMAWLIELEAPIDVAALLNVSDAEVIPESEVIPLPAPEGDVSSLAPGIRDGSDSAPMASARNDVSQNANRKGWQRSTSASQATADASRDGGDDSHVADIFAVADAFGVDKDRFEAYAAKKWGAGWIRNAGGRVRVLNSLEGFGDDPEALHAEIDRVLGPVADLDNQ</sequence>
<gene>
    <name evidence="2" type="ORF">GJ700_02605</name>
</gene>
<dbReference type="RefSeq" id="WP_154371073.1">
    <property type="nucleotide sequence ID" value="NZ_WKJJ01000001.1"/>
</dbReference>
<feature type="compositionally biased region" description="Low complexity" evidence="1">
    <location>
        <begin position="362"/>
        <end position="373"/>
    </location>
</feature>
<name>A0A7X2IIT0_9BURK</name>
<evidence type="ECO:0000256" key="1">
    <source>
        <dbReference type="SAM" id="MobiDB-lite"/>
    </source>
</evidence>
<dbReference type="Pfam" id="PF18897">
    <property type="entry name" value="Gp3-like"/>
    <property type="match status" value="1"/>
</dbReference>
<feature type="region of interest" description="Disordered" evidence="1">
    <location>
        <begin position="324"/>
        <end position="381"/>
    </location>
</feature>
<protein>
    <submittedName>
        <fullName evidence="2">Uncharacterized protein</fullName>
    </submittedName>
</protein>
<keyword evidence="3" id="KW-1185">Reference proteome</keyword>
<reference evidence="2 3" key="1">
    <citation type="submission" date="2019-11" db="EMBL/GenBank/DDBJ databases">
        <title>Novel species isolated from a subtropical stream in China.</title>
        <authorList>
            <person name="Lu H."/>
        </authorList>
    </citation>
    <scope>NUCLEOTIDE SEQUENCE [LARGE SCALE GENOMIC DNA]</scope>
    <source>
        <strain evidence="2 3">FT92W</strain>
    </source>
</reference>
<dbReference type="EMBL" id="WKJJ01000001">
    <property type="protein sequence ID" value="MRV70610.1"/>
    <property type="molecule type" value="Genomic_DNA"/>
</dbReference>
<evidence type="ECO:0000313" key="2">
    <source>
        <dbReference type="EMBL" id="MRV70610.1"/>
    </source>
</evidence>
<dbReference type="Proteomes" id="UP000446768">
    <property type="component" value="Unassembled WGS sequence"/>
</dbReference>
<proteinExistence type="predicted"/>